<accession>A0A386PLH2</accession>
<dbReference type="CDD" id="cd08504">
    <property type="entry name" value="PBP2_OppA"/>
    <property type="match status" value="1"/>
</dbReference>
<evidence type="ECO:0000256" key="1">
    <source>
        <dbReference type="ARBA" id="ARBA00004196"/>
    </source>
</evidence>
<protein>
    <submittedName>
        <fullName evidence="7">Peptide ABC transporter substrate-binding protein</fullName>
    </submittedName>
</protein>
<keyword evidence="3" id="KW-0813">Transport</keyword>
<dbReference type="PROSITE" id="PS51257">
    <property type="entry name" value="PROKAR_LIPOPROTEIN"/>
    <property type="match status" value="1"/>
</dbReference>
<dbReference type="RefSeq" id="WP_120104131.1">
    <property type="nucleotide sequence ID" value="NZ_CP028884.1"/>
</dbReference>
<comment type="subcellular location">
    <subcellularLocation>
        <location evidence="1">Cell envelope</location>
    </subcellularLocation>
</comment>
<dbReference type="GO" id="GO:0030288">
    <property type="term" value="C:outer membrane-bounded periplasmic space"/>
    <property type="evidence" value="ECO:0007669"/>
    <property type="project" value="UniProtKB-ARBA"/>
</dbReference>
<dbReference type="Gene3D" id="3.10.105.10">
    <property type="entry name" value="Dipeptide-binding Protein, Domain 3"/>
    <property type="match status" value="1"/>
</dbReference>
<dbReference type="Pfam" id="PF00496">
    <property type="entry name" value="SBP_bac_5"/>
    <property type="match status" value="1"/>
</dbReference>
<feature type="domain" description="Solute-binding protein family 5" evidence="6">
    <location>
        <begin position="72"/>
        <end position="442"/>
    </location>
</feature>
<reference evidence="7 8" key="1">
    <citation type="journal article" date="2018" name="Infect. Genet. Evol.">
        <title>Genome-wide analysis of Borrelia turcica and 'Candidatus Borrelia tachyglossi' shows relapsing fever-like genomes with unique genomic links to Lyme disease Borrelia.</title>
        <authorList>
            <person name="Gofton A.W."/>
            <person name="Margos G."/>
            <person name="Fingerle V."/>
            <person name="Hepner S."/>
            <person name="Loh S.M."/>
            <person name="Ryan U."/>
            <person name="Irwin P."/>
            <person name="Oskam C.L."/>
        </authorList>
    </citation>
    <scope>NUCLEOTIDE SEQUENCE [LARGE SCALE GENOMIC DNA]</scope>
    <source>
        <strain evidence="7 8">IST7</strain>
    </source>
</reference>
<dbReference type="Proteomes" id="UP000275571">
    <property type="component" value="Chromosome"/>
</dbReference>
<name>A0A386PLH2_9SPIR</name>
<evidence type="ECO:0000256" key="2">
    <source>
        <dbReference type="ARBA" id="ARBA00005695"/>
    </source>
</evidence>
<dbReference type="SUPFAM" id="SSF53850">
    <property type="entry name" value="Periplasmic binding protein-like II"/>
    <property type="match status" value="1"/>
</dbReference>
<dbReference type="KEGG" id="btur:DB313_01690"/>
<dbReference type="PIRSF" id="PIRSF002741">
    <property type="entry name" value="MppA"/>
    <property type="match status" value="1"/>
</dbReference>
<sequence length="526" mass="60604">MKYKAIILLSFFVLFLSSCTSDEHKDKITFRVTNDSEPDSLDPQLATSVQAFNILINTFLGLTVRDAQTGGYKPGLAHSWDISDDGLTYTFYLREGLVWSDGVPITAEGIRKSYLRILNKETAAQYVDIVKSTIKNAQDYFDGKISDSELGIKVINNTTLEITLTNPKPYFLDMLTHQSFMPVPVHAIEKHGQNWTNPENMVVNGPFKLKEKLVNDKIVIEKNNKYYNANNVEINEVVFYTTNANTAYNMYINDELDFLMKVGMEYLDEARIRDDYYSHPINRVTYVSFNTTVKPLDNPKVREALTLAIDREALNKIILKNQSDPTRNLTPPFENYSYGKELTLFDPERAKQLLAEAGYPDGKDFPTLKYKTSKRDGMGITAEFLQEQLKKTLNINLEIETEEWTTFLNSRKIGNYQLSYMGWAGDYSDPLTFLESLFTTENHTFGTYGYSNKEYDALIEQSDLEQDPIKRQDILRKAEEILVEKDFPIAPISIPKSYYLFRNDKWTGWTPNVAEFYSYEDIKVKK</sequence>
<evidence type="ECO:0000259" key="6">
    <source>
        <dbReference type="Pfam" id="PF00496"/>
    </source>
</evidence>
<dbReference type="AlphaFoldDB" id="A0A386PLH2"/>
<dbReference type="GO" id="GO:0043190">
    <property type="term" value="C:ATP-binding cassette (ABC) transporter complex"/>
    <property type="evidence" value="ECO:0007669"/>
    <property type="project" value="InterPro"/>
</dbReference>
<evidence type="ECO:0000313" key="8">
    <source>
        <dbReference type="Proteomes" id="UP000275571"/>
    </source>
</evidence>
<dbReference type="GO" id="GO:0015833">
    <property type="term" value="P:peptide transport"/>
    <property type="evidence" value="ECO:0007669"/>
    <property type="project" value="TreeGrafter"/>
</dbReference>
<dbReference type="InterPro" id="IPR000914">
    <property type="entry name" value="SBP_5_dom"/>
</dbReference>
<dbReference type="GO" id="GO:1904680">
    <property type="term" value="F:peptide transmembrane transporter activity"/>
    <property type="evidence" value="ECO:0007669"/>
    <property type="project" value="TreeGrafter"/>
</dbReference>
<comment type="similarity">
    <text evidence="2">Belongs to the bacterial solute-binding protein 5 family.</text>
</comment>
<keyword evidence="4 5" id="KW-0732">Signal</keyword>
<dbReference type="Gene3D" id="3.90.76.10">
    <property type="entry name" value="Dipeptide-binding Protein, Domain 1"/>
    <property type="match status" value="1"/>
</dbReference>
<proteinExistence type="inferred from homology"/>
<organism evidence="7 8">
    <name type="scientific">Borrelia turcica IST7</name>
    <dbReference type="NCBI Taxonomy" id="1104446"/>
    <lineage>
        <taxon>Bacteria</taxon>
        <taxon>Pseudomonadati</taxon>
        <taxon>Spirochaetota</taxon>
        <taxon>Spirochaetia</taxon>
        <taxon>Spirochaetales</taxon>
        <taxon>Borreliaceae</taxon>
        <taxon>Borrelia</taxon>
    </lineage>
</organism>
<dbReference type="InterPro" id="IPR030678">
    <property type="entry name" value="Peptide/Ni-bd"/>
</dbReference>
<feature type="chain" id="PRO_5017370707" evidence="5">
    <location>
        <begin position="21"/>
        <end position="526"/>
    </location>
</feature>
<dbReference type="PANTHER" id="PTHR30290">
    <property type="entry name" value="PERIPLASMIC BINDING COMPONENT OF ABC TRANSPORTER"/>
    <property type="match status" value="1"/>
</dbReference>
<evidence type="ECO:0000256" key="5">
    <source>
        <dbReference type="SAM" id="SignalP"/>
    </source>
</evidence>
<dbReference type="InterPro" id="IPR039424">
    <property type="entry name" value="SBP_5"/>
</dbReference>
<gene>
    <name evidence="7" type="ORF">DB313_01690</name>
</gene>
<dbReference type="FunFam" id="3.90.76.10:FF:000001">
    <property type="entry name" value="Oligopeptide ABC transporter substrate-binding protein"/>
    <property type="match status" value="1"/>
</dbReference>
<dbReference type="OrthoDB" id="9801912at2"/>
<evidence type="ECO:0000313" key="7">
    <source>
        <dbReference type="EMBL" id="AYE36208.1"/>
    </source>
</evidence>
<dbReference type="EMBL" id="CP028884">
    <property type="protein sequence ID" value="AYE36208.1"/>
    <property type="molecule type" value="Genomic_DNA"/>
</dbReference>
<dbReference type="FunFam" id="3.10.105.10:FF:000001">
    <property type="entry name" value="Oligopeptide ABC transporter, oligopeptide-binding protein"/>
    <property type="match status" value="1"/>
</dbReference>
<dbReference type="Gene3D" id="3.40.190.10">
    <property type="entry name" value="Periplasmic binding protein-like II"/>
    <property type="match status" value="1"/>
</dbReference>
<feature type="signal peptide" evidence="5">
    <location>
        <begin position="1"/>
        <end position="20"/>
    </location>
</feature>
<dbReference type="PANTHER" id="PTHR30290:SF10">
    <property type="entry name" value="PERIPLASMIC OLIGOPEPTIDE-BINDING PROTEIN-RELATED"/>
    <property type="match status" value="1"/>
</dbReference>
<keyword evidence="8" id="KW-1185">Reference proteome</keyword>
<evidence type="ECO:0000256" key="3">
    <source>
        <dbReference type="ARBA" id="ARBA00022448"/>
    </source>
</evidence>
<evidence type="ECO:0000256" key="4">
    <source>
        <dbReference type="ARBA" id="ARBA00022729"/>
    </source>
</evidence>